<comment type="similarity">
    <text evidence="1">Belongs to the SMC family. SbcC subfamily.</text>
</comment>
<protein>
    <recommendedName>
        <fullName evidence="3">Nuclease SbcCD subunit C</fullName>
    </recommendedName>
</protein>
<dbReference type="SUPFAM" id="SSF52540">
    <property type="entry name" value="P-loop containing nucleoside triphosphate hydrolases"/>
    <property type="match status" value="1"/>
</dbReference>
<dbReference type="InterPro" id="IPR038729">
    <property type="entry name" value="Rad50/SbcC_AAA"/>
</dbReference>
<evidence type="ECO:0000256" key="3">
    <source>
        <dbReference type="ARBA" id="ARBA00013368"/>
    </source>
</evidence>
<comment type="subunit">
    <text evidence="2">Heterodimer of SbcC and SbcD.</text>
</comment>
<dbReference type="PANTHER" id="PTHR32114">
    <property type="entry name" value="ABC TRANSPORTER ABCH.3"/>
    <property type="match status" value="1"/>
</dbReference>
<organism evidence="6 7">
    <name type="scientific">Corynebacterium striatum</name>
    <dbReference type="NCBI Taxonomy" id="43770"/>
    <lineage>
        <taxon>Bacteria</taxon>
        <taxon>Bacillati</taxon>
        <taxon>Actinomycetota</taxon>
        <taxon>Actinomycetes</taxon>
        <taxon>Mycobacteriales</taxon>
        <taxon>Corynebacteriaceae</taxon>
        <taxon>Corynebacterium</taxon>
    </lineage>
</organism>
<dbReference type="Gene3D" id="3.40.50.300">
    <property type="entry name" value="P-loop containing nucleotide triphosphate hydrolases"/>
    <property type="match status" value="2"/>
</dbReference>
<keyword evidence="4" id="KW-0175">Coiled coil</keyword>
<evidence type="ECO:0000313" key="7">
    <source>
        <dbReference type="Proteomes" id="UP000595757"/>
    </source>
</evidence>
<evidence type="ECO:0000256" key="1">
    <source>
        <dbReference type="ARBA" id="ARBA00006930"/>
    </source>
</evidence>
<evidence type="ECO:0000256" key="2">
    <source>
        <dbReference type="ARBA" id="ARBA00011322"/>
    </source>
</evidence>
<gene>
    <name evidence="6" type="ORF">I6I72_07850</name>
</gene>
<dbReference type="PANTHER" id="PTHR32114:SF2">
    <property type="entry name" value="ABC TRANSPORTER ABCH.3"/>
    <property type="match status" value="1"/>
</dbReference>
<accession>A0ABX7DBS8</accession>
<keyword evidence="7" id="KW-1185">Reference proteome</keyword>
<evidence type="ECO:0000259" key="5">
    <source>
        <dbReference type="Pfam" id="PF13476"/>
    </source>
</evidence>
<proteinExistence type="inferred from homology"/>
<evidence type="ECO:0000256" key="4">
    <source>
        <dbReference type="SAM" id="Coils"/>
    </source>
</evidence>
<dbReference type="RefSeq" id="WP_201806650.1">
    <property type="nucleotide sequence ID" value="NZ_CP068158.1"/>
</dbReference>
<dbReference type="Pfam" id="PF13476">
    <property type="entry name" value="AAA_23"/>
    <property type="match status" value="1"/>
</dbReference>
<dbReference type="InterPro" id="IPR027417">
    <property type="entry name" value="P-loop_NTPase"/>
</dbReference>
<name>A0ABX7DBS8_CORST</name>
<feature type="coiled-coil region" evidence="4">
    <location>
        <begin position="362"/>
        <end position="438"/>
    </location>
</feature>
<dbReference type="GeneID" id="72411899"/>
<sequence>MTPKFWIKQVAGTRDDGTASTVDFQPGLNTVIGPSNTGKTRIFKTIGWVFGDNESLPFTRKTGYTRAHVTIVTPEGEVTFHRDSERGKPIEVESTDPRIESATYHLSRKSKRPINNVMMTLLGIDPSRQVIKNEAFQKQPLTWDSLDHIILVNERQIDREEPSMLMPRNLSVFSKTAALSTLLVLIQDANLDEFEDHETSAQRSARRRAVERFIYSKLDQLETRIQQAQQILEQAAQQGHTLDAFAAKLRSDLNEIMSARERVLAKDALVTQQLNEVDQQLPELEVLAAQRGKLVTQYQADLDRLEFQLKAAALHVAESDEHTCAFCGNHYNADIDDHVDTTALSQAHERIAQLAQGAHRNQEQLHQVLGELRNRRANLQQQRASLHDQLTQQIEPARFQLEQTLSNLKAAQEAQVLHEQLLEQRNRLEADLDEMETPAEATEKFKPLDLFEPNFFYSMRKIMTDILRTAHFVGADRVSFDKETVDIEVAGYPKKDEQGKGYSAYFNTVLMLAFHKYLRERRSPHYPGVLVIDSPLKGFDQGRAEAAESMREGLFTYLTQEAAHQQIIILENTDKVPGVDRSLMGNLIEFTKNTENGRYGYLKDVIDVAEEEDSE</sequence>
<feature type="domain" description="Rad50/SbcC-type AAA" evidence="5">
    <location>
        <begin position="21"/>
        <end position="277"/>
    </location>
</feature>
<evidence type="ECO:0000313" key="6">
    <source>
        <dbReference type="EMBL" id="QQU76061.1"/>
    </source>
</evidence>
<dbReference type="EMBL" id="CP068158">
    <property type="protein sequence ID" value="QQU76061.1"/>
    <property type="molecule type" value="Genomic_DNA"/>
</dbReference>
<reference evidence="6 7" key="1">
    <citation type="submission" date="2021-01" db="EMBL/GenBank/DDBJ databases">
        <title>FDA dAtabase for Regulatory Grade micrObial Sequences (FDA-ARGOS): Supporting development and validation of Infectious Disease Dx tests.</title>
        <authorList>
            <person name="Sproer C."/>
            <person name="Gronow S."/>
            <person name="Severitt S."/>
            <person name="Schroder I."/>
            <person name="Tallon L."/>
            <person name="Sadzewicz L."/>
            <person name="Zhao X."/>
            <person name="Boylan J."/>
            <person name="Ott S."/>
            <person name="Bowen H."/>
            <person name="Vavikolanu K."/>
            <person name="Mehta A."/>
            <person name="Aluvathingal J."/>
            <person name="Nadendla S."/>
            <person name="Lowell S."/>
            <person name="Myers T."/>
            <person name="Yan Y."/>
            <person name="Sichtig H."/>
        </authorList>
    </citation>
    <scope>NUCLEOTIDE SEQUENCE [LARGE SCALE GENOMIC DNA]</scope>
    <source>
        <strain evidence="6 7">FDAARGOS_1115</strain>
    </source>
</reference>
<dbReference type="Proteomes" id="UP000595757">
    <property type="component" value="Chromosome"/>
</dbReference>